<dbReference type="PANTHER" id="PTHR40590">
    <property type="entry name" value="CYTOPLASMIC PROTEIN-RELATED"/>
    <property type="match status" value="1"/>
</dbReference>
<evidence type="ECO:0000313" key="4">
    <source>
        <dbReference type="Proteomes" id="UP000054978"/>
    </source>
</evidence>
<feature type="transmembrane region" description="Helical" evidence="2">
    <location>
        <begin position="21"/>
        <end position="45"/>
    </location>
</feature>
<sequence>MSVVPDSYDKPRFCRAAFAKATAFVLSFVLFTAGVAVSTTSFAVVGLRTPQAAGDAGTAATASKPAPAPRTDRLNGTTASGPVRAQPPRMPFYVATKGTTTLYVLGTLHVGFASDYPPGQPFRQPILAALDASPTLALEISPDELLLSQDDVNRYGMCRSECLIDYLPDAMWKKVEARMRGNPEALKELRHTRPWLASMLIETYDTLKAGFQSEYGTEAQLQNVYLRARGKIVGLESLNEQISTFTRLTSAQQREMLGQDLAQTPAENIADVKELHRLWRIGDADALKAWDDAKSSKLARSKALAAQVDNRVVYDRNRRFVQRMVQLASPDKPVFVAIGALHLGGPRGVLELLRKRGFVVEAA</sequence>
<keyword evidence="2" id="KW-1133">Transmembrane helix</keyword>
<reference evidence="3" key="1">
    <citation type="submission" date="2016-01" db="EMBL/GenBank/DDBJ databases">
        <authorList>
            <person name="Peeters C."/>
        </authorList>
    </citation>
    <scope>NUCLEOTIDE SEQUENCE [LARGE SCALE GENOMIC DNA]</scope>
    <source>
        <strain evidence="3">LMG 29326</strain>
    </source>
</reference>
<comment type="caution">
    <text evidence="3">The sequence shown here is derived from an EMBL/GenBank/DDBJ whole genome shotgun (WGS) entry which is preliminary data.</text>
</comment>
<dbReference type="InterPro" id="IPR002816">
    <property type="entry name" value="TraB/PrgY/GumN_fam"/>
</dbReference>
<feature type="compositionally biased region" description="Low complexity" evidence="1">
    <location>
        <begin position="54"/>
        <end position="65"/>
    </location>
</feature>
<feature type="region of interest" description="Disordered" evidence="1">
    <location>
        <begin position="54"/>
        <end position="85"/>
    </location>
</feature>
<dbReference type="AlphaFoldDB" id="A0A158BSF0"/>
<evidence type="ECO:0000256" key="2">
    <source>
        <dbReference type="SAM" id="Phobius"/>
    </source>
</evidence>
<keyword evidence="2" id="KW-0812">Transmembrane</keyword>
<evidence type="ECO:0000313" key="3">
    <source>
        <dbReference type="EMBL" id="SAK72910.1"/>
    </source>
</evidence>
<dbReference type="PANTHER" id="PTHR40590:SF1">
    <property type="entry name" value="CYTOPLASMIC PROTEIN"/>
    <property type="match status" value="1"/>
</dbReference>
<protein>
    <submittedName>
        <fullName evidence="3">GumN family protein</fullName>
    </submittedName>
</protein>
<dbReference type="STRING" id="1777144.AWB83_03575"/>
<dbReference type="RefSeq" id="WP_087046977.1">
    <property type="nucleotide sequence ID" value="NZ_FCOB02000016.1"/>
</dbReference>
<keyword evidence="2" id="KW-0472">Membrane</keyword>
<dbReference type="Proteomes" id="UP000054978">
    <property type="component" value="Unassembled WGS sequence"/>
</dbReference>
<proteinExistence type="predicted"/>
<evidence type="ECO:0000256" key="1">
    <source>
        <dbReference type="SAM" id="MobiDB-lite"/>
    </source>
</evidence>
<name>A0A158BSF0_9BURK</name>
<dbReference type="CDD" id="cd14789">
    <property type="entry name" value="Tiki"/>
    <property type="match status" value="1"/>
</dbReference>
<organism evidence="3 4">
    <name type="scientific">Caballeronia ptereochthonis</name>
    <dbReference type="NCBI Taxonomy" id="1777144"/>
    <lineage>
        <taxon>Bacteria</taxon>
        <taxon>Pseudomonadati</taxon>
        <taxon>Pseudomonadota</taxon>
        <taxon>Betaproteobacteria</taxon>
        <taxon>Burkholderiales</taxon>
        <taxon>Burkholderiaceae</taxon>
        <taxon>Caballeronia</taxon>
    </lineage>
</organism>
<dbReference type="Pfam" id="PF01963">
    <property type="entry name" value="TraB_PrgY_gumN"/>
    <property type="match status" value="1"/>
</dbReference>
<gene>
    <name evidence="3" type="ORF">AWB83_03575</name>
</gene>
<accession>A0A158BSF0</accession>
<dbReference type="InterPro" id="IPR047111">
    <property type="entry name" value="YbaP-like"/>
</dbReference>
<dbReference type="EMBL" id="FCOB02000016">
    <property type="protein sequence ID" value="SAK72910.1"/>
    <property type="molecule type" value="Genomic_DNA"/>
</dbReference>
<dbReference type="OrthoDB" id="9025834at2"/>
<keyword evidence="4" id="KW-1185">Reference proteome</keyword>